<organism evidence="1 2">
    <name type="scientific">Panagrolaimus sp. JU765</name>
    <dbReference type="NCBI Taxonomy" id="591449"/>
    <lineage>
        <taxon>Eukaryota</taxon>
        <taxon>Metazoa</taxon>
        <taxon>Ecdysozoa</taxon>
        <taxon>Nematoda</taxon>
        <taxon>Chromadorea</taxon>
        <taxon>Rhabditida</taxon>
        <taxon>Tylenchina</taxon>
        <taxon>Panagrolaimomorpha</taxon>
        <taxon>Panagrolaimoidea</taxon>
        <taxon>Panagrolaimidae</taxon>
        <taxon>Panagrolaimus</taxon>
    </lineage>
</organism>
<evidence type="ECO:0000313" key="2">
    <source>
        <dbReference type="WBParaSite" id="JU765_v2.g11766.t1"/>
    </source>
</evidence>
<reference evidence="2" key="1">
    <citation type="submission" date="2022-11" db="UniProtKB">
        <authorList>
            <consortium name="WormBaseParasite"/>
        </authorList>
    </citation>
    <scope>IDENTIFICATION</scope>
</reference>
<proteinExistence type="predicted"/>
<evidence type="ECO:0000313" key="1">
    <source>
        <dbReference type="Proteomes" id="UP000887576"/>
    </source>
</evidence>
<dbReference type="Proteomes" id="UP000887576">
    <property type="component" value="Unplaced"/>
</dbReference>
<dbReference type="WBParaSite" id="JU765_v2.g11766.t1">
    <property type="protein sequence ID" value="JU765_v2.g11766.t1"/>
    <property type="gene ID" value="JU765_v2.g11766"/>
</dbReference>
<name>A0AC34Q0G0_9BILA</name>
<sequence length="123" mass="13741">MSVLFSWILIYHFLPIFVIFLHLISILLFCSPRNRKDQRQQSSGAPLAQPPEGGYKPGHLPEFADADQKETNTFYDVISAVAFPLKDEDGKLIQTTPTPEPTRKDSTTGAAVTPQLSKQEKPN</sequence>
<protein>
    <submittedName>
        <fullName evidence="2">Uncharacterized protein</fullName>
    </submittedName>
</protein>
<accession>A0AC34Q0G0</accession>